<dbReference type="InterPro" id="IPR036291">
    <property type="entry name" value="NAD(P)-bd_dom_sf"/>
</dbReference>
<dbReference type="AlphaFoldDB" id="A0A2T3JPL5"/>
<dbReference type="InterPro" id="IPR014843">
    <property type="entry name" value="Him1/Fmp52"/>
</dbReference>
<evidence type="ECO:0000313" key="2">
    <source>
        <dbReference type="EMBL" id="PSU50993.1"/>
    </source>
</evidence>
<feature type="region of interest" description="Disordered" evidence="1">
    <location>
        <begin position="210"/>
        <end position="237"/>
    </location>
</feature>
<comment type="caution">
    <text evidence="2">The sequence shown here is derived from an EMBL/GenBank/DDBJ whole genome shotgun (WGS) entry which is preliminary data.</text>
</comment>
<dbReference type="RefSeq" id="WP_107241389.1">
    <property type="nucleotide sequence ID" value="NZ_PYMJ01000002.1"/>
</dbReference>
<reference evidence="2 3" key="1">
    <citation type="submission" date="2018-01" db="EMBL/GenBank/DDBJ databases">
        <title>Whole genome sequencing of Histamine producing bacteria.</title>
        <authorList>
            <person name="Butler K."/>
        </authorList>
    </citation>
    <scope>NUCLEOTIDE SEQUENCE [LARGE SCALE GENOMIC DNA]</scope>
    <source>
        <strain evidence="2 3">JCM 12947</strain>
    </source>
</reference>
<proteinExistence type="predicted"/>
<keyword evidence="3" id="KW-1185">Reference proteome</keyword>
<sequence>MRQEKASAIIAGASGLVGDELLHQLLACEHFNIVYSLSRRELPFHSKNLTQIVHPELRVTTWNETDHTPTYGYICLGTTKKQAGSSKDLEAIDYQLVKDVANTMHLLGVKNITVVSSFGAHPWSPSHYLRCKGKMEQALSKMGFARCTFVRPGPLTGERSKPRKDEIIVQRLFEIIHPLLIGPLVNLEPIPAEDVARNMLTLSLEPEYTDSKKTQAISGKALIRKKSSHKNDKNKSA</sequence>
<organism evidence="2 3">
    <name type="scientific">Photobacterium frigidiphilum</name>
    <dbReference type="NCBI Taxonomy" id="264736"/>
    <lineage>
        <taxon>Bacteria</taxon>
        <taxon>Pseudomonadati</taxon>
        <taxon>Pseudomonadota</taxon>
        <taxon>Gammaproteobacteria</taxon>
        <taxon>Vibrionales</taxon>
        <taxon>Vibrionaceae</taxon>
        <taxon>Photobacterium</taxon>
    </lineage>
</organism>
<dbReference type="EMBL" id="PYMJ01000002">
    <property type="protein sequence ID" value="PSU50993.1"/>
    <property type="molecule type" value="Genomic_DNA"/>
</dbReference>
<dbReference type="Pfam" id="PF08732">
    <property type="entry name" value="HIM1"/>
    <property type="match status" value="1"/>
</dbReference>
<name>A0A2T3JPL5_9GAMM</name>
<protein>
    <submittedName>
        <fullName evidence="2">Nucleoside-diphosphate sugar epimerase</fullName>
    </submittedName>
</protein>
<dbReference type="Gene3D" id="3.40.50.720">
    <property type="entry name" value="NAD(P)-binding Rossmann-like Domain"/>
    <property type="match status" value="1"/>
</dbReference>
<evidence type="ECO:0000256" key="1">
    <source>
        <dbReference type="SAM" id="MobiDB-lite"/>
    </source>
</evidence>
<dbReference type="OrthoDB" id="9798632at2"/>
<gene>
    <name evidence="2" type="ORF">C9J12_03250</name>
</gene>
<evidence type="ECO:0000313" key="3">
    <source>
        <dbReference type="Proteomes" id="UP000240987"/>
    </source>
</evidence>
<dbReference type="PANTHER" id="PTHR14097:SF7">
    <property type="entry name" value="OXIDOREDUCTASE HTATIP2"/>
    <property type="match status" value="1"/>
</dbReference>
<dbReference type="Proteomes" id="UP000240987">
    <property type="component" value="Unassembled WGS sequence"/>
</dbReference>
<dbReference type="PANTHER" id="PTHR14097">
    <property type="entry name" value="OXIDOREDUCTASE HTATIP2"/>
    <property type="match status" value="1"/>
</dbReference>
<accession>A0A2T3JPL5</accession>
<dbReference type="SUPFAM" id="SSF51735">
    <property type="entry name" value="NAD(P)-binding Rossmann-fold domains"/>
    <property type="match status" value="1"/>
</dbReference>